<dbReference type="InterPro" id="IPR050921">
    <property type="entry name" value="T4SS_GSP_E_ATPase"/>
</dbReference>
<evidence type="ECO:0000313" key="4">
    <source>
        <dbReference type="Proteomes" id="UP000178444"/>
    </source>
</evidence>
<evidence type="ECO:0000259" key="2">
    <source>
        <dbReference type="Pfam" id="PF00437"/>
    </source>
</evidence>
<dbReference type="CDD" id="cd01131">
    <property type="entry name" value="PilT"/>
    <property type="match status" value="1"/>
</dbReference>
<accession>A0A1F8GPP9</accession>
<gene>
    <name evidence="3" type="ORF">A2941_00915</name>
</gene>
<comment type="similarity">
    <text evidence="1">Belongs to the GSP E family.</text>
</comment>
<reference evidence="3 4" key="1">
    <citation type="journal article" date="2016" name="Nat. Commun.">
        <title>Thousands of microbial genomes shed light on interconnected biogeochemical processes in an aquifer system.</title>
        <authorList>
            <person name="Anantharaman K."/>
            <person name="Brown C.T."/>
            <person name="Hug L.A."/>
            <person name="Sharon I."/>
            <person name="Castelle C.J."/>
            <person name="Probst A.J."/>
            <person name="Thomas B.C."/>
            <person name="Singh A."/>
            <person name="Wilkins M.J."/>
            <person name="Karaoz U."/>
            <person name="Brodie E.L."/>
            <person name="Williams K.H."/>
            <person name="Hubbard S.S."/>
            <person name="Banfield J.F."/>
        </authorList>
    </citation>
    <scope>NUCLEOTIDE SEQUENCE [LARGE SCALE GENOMIC DNA]</scope>
</reference>
<dbReference type="GO" id="GO:0005524">
    <property type="term" value="F:ATP binding"/>
    <property type="evidence" value="ECO:0007669"/>
    <property type="project" value="InterPro"/>
</dbReference>
<dbReference type="InterPro" id="IPR006321">
    <property type="entry name" value="PilT/PilU"/>
</dbReference>
<dbReference type="Gene3D" id="3.30.450.90">
    <property type="match status" value="1"/>
</dbReference>
<evidence type="ECO:0000313" key="3">
    <source>
        <dbReference type="EMBL" id="OGN27392.1"/>
    </source>
</evidence>
<name>A0A1F8GPP9_9BACT</name>
<protein>
    <submittedName>
        <fullName evidence="3">Type IV pili twitching motility protein PilT</fullName>
    </submittedName>
</protein>
<comment type="caution">
    <text evidence="3">The sequence shown here is derived from an EMBL/GenBank/DDBJ whole genome shotgun (WGS) entry which is preliminary data.</text>
</comment>
<dbReference type="InterPro" id="IPR027417">
    <property type="entry name" value="P-loop_NTPase"/>
</dbReference>
<sequence length="356" mass="39317">MSDPQKYLADLLTMVAQNNASDLHLSPAYYPTLRIDGRLVPLVNQEILSKETLEGLILALAGPERKDAFIKRKDLDFSIASATGDRFRVNLYQANGSHAAALRLIPKTVKTVAELNLPPVLNVFTKLSQGFVLVVGPNGHGKSTTLAAMIDAINKERAEKIITIEDPVEYIFTPEKSIIDQREVGQDTLSFAEALRSSFRENVNVLMIGELRDYETMSAAVTAAETGHLVFASLHTNNAAQTVERMIDSFPPAQQSQIRTQLANTLSGIISQRLLPRIQGGLIPAVEIMIATTAVRTLIRDNRPRQLDLVIETSQDAGMTSLDRSLADLVRRKEITPEQAQFYSTDPENLKKYHGI</sequence>
<dbReference type="AlphaFoldDB" id="A0A1F8GPP9"/>
<proteinExistence type="inferred from homology"/>
<dbReference type="NCBIfam" id="TIGR01420">
    <property type="entry name" value="pilT_fam"/>
    <property type="match status" value="1"/>
</dbReference>
<dbReference type="PANTHER" id="PTHR30486">
    <property type="entry name" value="TWITCHING MOTILITY PROTEIN PILT"/>
    <property type="match status" value="1"/>
</dbReference>
<dbReference type="PANTHER" id="PTHR30486:SF16">
    <property type="entry name" value="TWITCHING MOTILITY PROTEIN PILT"/>
    <property type="match status" value="1"/>
</dbReference>
<dbReference type="InterPro" id="IPR001482">
    <property type="entry name" value="T2SS/T4SS_dom"/>
</dbReference>
<dbReference type="GO" id="GO:0016887">
    <property type="term" value="F:ATP hydrolysis activity"/>
    <property type="evidence" value="ECO:0007669"/>
    <property type="project" value="InterPro"/>
</dbReference>
<dbReference type="SUPFAM" id="SSF52540">
    <property type="entry name" value="P-loop containing nucleoside triphosphate hydrolases"/>
    <property type="match status" value="1"/>
</dbReference>
<dbReference type="EMBL" id="MGKO01000011">
    <property type="protein sequence ID" value="OGN27392.1"/>
    <property type="molecule type" value="Genomic_DNA"/>
</dbReference>
<dbReference type="Proteomes" id="UP000178444">
    <property type="component" value="Unassembled WGS sequence"/>
</dbReference>
<feature type="domain" description="Bacterial type II secretion system protein E" evidence="2">
    <location>
        <begin position="6"/>
        <end position="277"/>
    </location>
</feature>
<evidence type="ECO:0000256" key="1">
    <source>
        <dbReference type="ARBA" id="ARBA00006611"/>
    </source>
</evidence>
<organism evidence="3 4">
    <name type="scientific">Candidatus Yanofskybacteria bacterium RIFCSPLOWO2_01_FULL_49_17</name>
    <dbReference type="NCBI Taxonomy" id="1802700"/>
    <lineage>
        <taxon>Bacteria</taxon>
        <taxon>Candidatus Yanofskyibacteriota</taxon>
    </lineage>
</organism>
<dbReference type="Pfam" id="PF00437">
    <property type="entry name" value="T2SSE"/>
    <property type="match status" value="1"/>
</dbReference>
<dbReference type="Gene3D" id="3.40.50.300">
    <property type="entry name" value="P-loop containing nucleotide triphosphate hydrolases"/>
    <property type="match status" value="1"/>
</dbReference>